<dbReference type="Proteomes" id="UP000625780">
    <property type="component" value="Unassembled WGS sequence"/>
</dbReference>
<comment type="caution">
    <text evidence="1">The sequence shown here is derived from an EMBL/GenBank/DDBJ whole genome shotgun (WGS) entry which is preliminary data.</text>
</comment>
<evidence type="ECO:0000313" key="1">
    <source>
        <dbReference type="EMBL" id="GGD53427.1"/>
    </source>
</evidence>
<evidence type="ECO:0000313" key="2">
    <source>
        <dbReference type="Proteomes" id="UP000625780"/>
    </source>
</evidence>
<evidence type="ECO:0008006" key="3">
    <source>
        <dbReference type="Google" id="ProtNLM"/>
    </source>
</evidence>
<name>A0ABQ1R215_9FLAO</name>
<proteinExistence type="predicted"/>
<dbReference type="EMBL" id="BMFH01000001">
    <property type="protein sequence ID" value="GGD53427.1"/>
    <property type="molecule type" value="Genomic_DNA"/>
</dbReference>
<gene>
    <name evidence="1" type="ORF">GCM10011361_20150</name>
</gene>
<organism evidence="1 2">
    <name type="scientific">Muriicola marianensis</name>
    <dbReference type="NCBI Taxonomy" id="1324801"/>
    <lineage>
        <taxon>Bacteria</taxon>
        <taxon>Pseudomonadati</taxon>
        <taxon>Bacteroidota</taxon>
        <taxon>Flavobacteriia</taxon>
        <taxon>Flavobacteriales</taxon>
        <taxon>Flavobacteriaceae</taxon>
        <taxon>Muriicola</taxon>
    </lineage>
</organism>
<reference evidence="2" key="1">
    <citation type="journal article" date="2019" name="Int. J. Syst. Evol. Microbiol.">
        <title>The Global Catalogue of Microorganisms (GCM) 10K type strain sequencing project: providing services to taxonomists for standard genome sequencing and annotation.</title>
        <authorList>
            <consortium name="The Broad Institute Genomics Platform"/>
            <consortium name="The Broad Institute Genome Sequencing Center for Infectious Disease"/>
            <person name="Wu L."/>
            <person name="Ma J."/>
        </authorList>
    </citation>
    <scope>NUCLEOTIDE SEQUENCE [LARGE SCALE GENOMIC DNA]</scope>
    <source>
        <strain evidence="2">CGMCC 1.12606</strain>
    </source>
</reference>
<sequence>MNNRNYDSLSQAVNSLTEEGFREDFRAGDTEIIGSVSGKNYRPEDLRIVDFFRFEGMTNPQDATVVFAIEAQDGNRGTLVMSYSAKHDQNTELIKRIPKETK</sequence>
<keyword evidence="2" id="KW-1185">Reference proteome</keyword>
<accession>A0ABQ1R215</accession>
<protein>
    <recommendedName>
        <fullName evidence="3">Phosphoribosylpyrophosphate synthetase</fullName>
    </recommendedName>
</protein>
<dbReference type="RefSeq" id="WP_188370545.1">
    <property type="nucleotide sequence ID" value="NZ_BMFH01000001.1"/>
</dbReference>